<evidence type="ECO:0000313" key="1">
    <source>
        <dbReference type="EMBL" id="JAC63006.1"/>
    </source>
</evidence>
<organism evidence="1">
    <name type="scientific">Tetraselmis sp. GSL018</name>
    <dbReference type="NCBI Taxonomy" id="582737"/>
    <lineage>
        <taxon>Eukaryota</taxon>
        <taxon>Viridiplantae</taxon>
        <taxon>Chlorophyta</taxon>
        <taxon>core chlorophytes</taxon>
        <taxon>Chlorodendrophyceae</taxon>
        <taxon>Chlorodendrales</taxon>
        <taxon>Chlorodendraceae</taxon>
        <taxon>Tetraselmis</taxon>
    </lineage>
</organism>
<sequence length="324" mass="36647">MQRVRELLKPIQNRIHSVSENESKKDPRAIKGAWMVKLFPQGHVARPSRYPNAGEWRVVMCANQDWPFAVEDSSVVTCFMCSAIHGQLVLQAAEALVAIAESRGISSKDLSALYQGIRFYVASLSGVVADIVGHIKEAERRCGATFWIGAGENESRNNGLLRILGPVSEALWSMHIKLLLDMRENALGERDLSVEYAMEVFEKLLEAKSLLMVVVPLCVVDYCFHLRKNLTMGQVWRVVKHNMDIEHLKGFPRFRGMRLQILAGLVAAIPKEDRRARLRYTPPVRLPVSRWIFHTACDAIYDRSFVRPLRRLIAEAEALGMTSP</sequence>
<gene>
    <name evidence="1" type="ORF">TSPGSL018_21729</name>
</gene>
<name>A0A061QXF5_9CHLO</name>
<accession>A0A061QXF5</accession>
<protein>
    <submittedName>
        <fullName evidence="1">Uncharacterized protein</fullName>
    </submittedName>
</protein>
<dbReference type="AlphaFoldDB" id="A0A061QXF5"/>
<dbReference type="EMBL" id="GBEZ01023925">
    <property type="protein sequence ID" value="JAC63006.1"/>
    <property type="molecule type" value="Transcribed_RNA"/>
</dbReference>
<reference evidence="1" key="1">
    <citation type="submission" date="2014-05" db="EMBL/GenBank/DDBJ databases">
        <title>The transcriptome of the halophilic microalga Tetraselmis sp. GSL018 isolated from the Great Salt Lake, Utah.</title>
        <authorList>
            <person name="Jinkerson R.E."/>
            <person name="D'Adamo S."/>
            <person name="Posewitz M.C."/>
        </authorList>
    </citation>
    <scope>NUCLEOTIDE SEQUENCE</scope>
    <source>
        <strain evidence="1">GSL018</strain>
    </source>
</reference>
<proteinExistence type="predicted"/>